<feature type="transmembrane region" description="Helical" evidence="15">
    <location>
        <begin position="18"/>
        <end position="35"/>
    </location>
</feature>
<evidence type="ECO:0000256" key="9">
    <source>
        <dbReference type="ARBA" id="ARBA00023002"/>
    </source>
</evidence>
<dbReference type="CDD" id="cd11065">
    <property type="entry name" value="CYP64-like"/>
    <property type="match status" value="1"/>
</dbReference>
<comment type="caution">
    <text evidence="16">The sequence shown here is derived from an EMBL/GenBank/DDBJ whole genome shotgun (WGS) entry which is preliminary data.</text>
</comment>
<gene>
    <name evidence="16" type="ORF">BN946_scf184491.g5</name>
</gene>
<dbReference type="SUPFAM" id="SSF48264">
    <property type="entry name" value="Cytochrome P450"/>
    <property type="match status" value="1"/>
</dbReference>
<evidence type="ECO:0000256" key="12">
    <source>
        <dbReference type="ARBA" id="ARBA00023136"/>
    </source>
</evidence>
<dbReference type="PRINTS" id="PR00463">
    <property type="entry name" value="EP450I"/>
</dbReference>
<evidence type="ECO:0000256" key="10">
    <source>
        <dbReference type="ARBA" id="ARBA00023004"/>
    </source>
</evidence>
<evidence type="ECO:0000256" key="14">
    <source>
        <dbReference type="RuleBase" id="RU000461"/>
    </source>
</evidence>
<evidence type="ECO:0000256" key="13">
    <source>
        <dbReference type="PIRSR" id="PIRSR602401-1"/>
    </source>
</evidence>
<evidence type="ECO:0000256" key="3">
    <source>
        <dbReference type="ARBA" id="ARBA00005179"/>
    </source>
</evidence>
<dbReference type="PRINTS" id="PR00385">
    <property type="entry name" value="P450"/>
</dbReference>
<comment type="pathway">
    <text evidence="3">Secondary metabolite biosynthesis.</text>
</comment>
<keyword evidence="8 15" id="KW-1133">Transmembrane helix</keyword>
<dbReference type="InterPro" id="IPR036396">
    <property type="entry name" value="Cyt_P450_sf"/>
</dbReference>
<evidence type="ECO:0000256" key="5">
    <source>
        <dbReference type="ARBA" id="ARBA00022617"/>
    </source>
</evidence>
<evidence type="ECO:0000256" key="11">
    <source>
        <dbReference type="ARBA" id="ARBA00023033"/>
    </source>
</evidence>
<dbReference type="AlphaFoldDB" id="A0A060SV51"/>
<dbReference type="InterPro" id="IPR017972">
    <property type="entry name" value="Cyt_P450_CS"/>
</dbReference>
<dbReference type="HOGENOM" id="CLU_001570_2_3_1"/>
<protein>
    <recommendedName>
        <fullName evidence="18">Cytochrome P450</fullName>
    </recommendedName>
</protein>
<keyword evidence="6 15" id="KW-0812">Transmembrane</keyword>
<comment type="cofactor">
    <cofactor evidence="1 13">
        <name>heme</name>
        <dbReference type="ChEBI" id="CHEBI:30413"/>
    </cofactor>
</comment>
<evidence type="ECO:0000313" key="17">
    <source>
        <dbReference type="Proteomes" id="UP000029665"/>
    </source>
</evidence>
<sequence>MVNSISQSFAGAISNQPVWLLPLLSFLILALVTYTQRRRSTKGLPLPPGPKPLPIIGNALDVPTTLMGQKFRELSEKYAASATGDVMYLNAFGQPMIILNSHEAAMELLEKRSANYSDRMPSVMRLISGWEWTFVLMPYGPEWRRRRKEMHQFMHPNAVAQYQPLQQRETIKFLHKLITKPEAFLHHVRHSFASTIMRVSYGIDVAEENDPYVTAVEEGVATFNEAFVPGAFLVETFPILRHIPSWFPGGGFKRIAAKWQKIAHNMRDAPFEKTVEAIRKGTAEPSIAMTILENAQGKEGAEYEEEKIIARDVSALAYAAGADTTISTVQTFFMAMACYPEVQKKAREELDAVVGPNRLPTFEDRDSLPYITAIAKEAMRWQSVVPLGIPHRSLADDEYKGYFIPAGSAVIANLWSLSRDPKVYPDPETFNPDRFMKDGKLNPDVQDPNTFVFGYGRRICPGRHFAEASLFLMVASILHTLTIEPALDEHGNPVQPEAKMTYGVISYPVPFPCTIKPRSPTAASLIVQGLKESA</sequence>
<proteinExistence type="inferred from homology"/>
<dbReference type="InterPro" id="IPR050364">
    <property type="entry name" value="Cytochrome_P450_fung"/>
</dbReference>
<evidence type="ECO:0000256" key="8">
    <source>
        <dbReference type="ARBA" id="ARBA00022989"/>
    </source>
</evidence>
<evidence type="ECO:0008006" key="18">
    <source>
        <dbReference type="Google" id="ProtNLM"/>
    </source>
</evidence>
<dbReference type="STRING" id="5643.A0A060SV51"/>
<dbReference type="OMA" id="VELNQWF"/>
<dbReference type="PANTHER" id="PTHR46300">
    <property type="entry name" value="P450, PUTATIVE (EUROFUNG)-RELATED-RELATED"/>
    <property type="match status" value="1"/>
</dbReference>
<keyword evidence="11 14" id="KW-0503">Monooxygenase</keyword>
<dbReference type="GO" id="GO:0005506">
    <property type="term" value="F:iron ion binding"/>
    <property type="evidence" value="ECO:0007669"/>
    <property type="project" value="InterPro"/>
</dbReference>
<comment type="subcellular location">
    <subcellularLocation>
        <location evidence="2">Membrane</location>
        <topology evidence="2">Single-pass membrane protein</topology>
    </subcellularLocation>
</comment>
<evidence type="ECO:0000256" key="15">
    <source>
        <dbReference type="SAM" id="Phobius"/>
    </source>
</evidence>
<dbReference type="Gene3D" id="1.10.630.10">
    <property type="entry name" value="Cytochrome P450"/>
    <property type="match status" value="1"/>
</dbReference>
<keyword evidence="9 14" id="KW-0560">Oxidoreductase</keyword>
<evidence type="ECO:0000256" key="6">
    <source>
        <dbReference type="ARBA" id="ARBA00022692"/>
    </source>
</evidence>
<dbReference type="OrthoDB" id="2789670at2759"/>
<feature type="binding site" description="axial binding residue" evidence="13">
    <location>
        <position position="460"/>
    </location>
    <ligand>
        <name>heme</name>
        <dbReference type="ChEBI" id="CHEBI:30413"/>
    </ligand>
    <ligandPart>
        <name>Fe</name>
        <dbReference type="ChEBI" id="CHEBI:18248"/>
    </ligandPart>
</feature>
<keyword evidence="10 13" id="KW-0408">Iron</keyword>
<dbReference type="InterPro" id="IPR002401">
    <property type="entry name" value="Cyt_P450_E_grp-I"/>
</dbReference>
<evidence type="ECO:0000256" key="1">
    <source>
        <dbReference type="ARBA" id="ARBA00001971"/>
    </source>
</evidence>
<keyword evidence="5 13" id="KW-0349">Heme</keyword>
<evidence type="ECO:0000256" key="4">
    <source>
        <dbReference type="ARBA" id="ARBA00010617"/>
    </source>
</evidence>
<dbReference type="InterPro" id="IPR001128">
    <property type="entry name" value="Cyt_P450"/>
</dbReference>
<keyword evidence="7 13" id="KW-0479">Metal-binding</keyword>
<dbReference type="GO" id="GO:0016020">
    <property type="term" value="C:membrane"/>
    <property type="evidence" value="ECO:0007669"/>
    <property type="project" value="UniProtKB-SubCell"/>
</dbReference>
<dbReference type="GO" id="GO:0004497">
    <property type="term" value="F:monooxygenase activity"/>
    <property type="evidence" value="ECO:0007669"/>
    <property type="project" value="UniProtKB-KW"/>
</dbReference>
<dbReference type="GO" id="GO:0016705">
    <property type="term" value="F:oxidoreductase activity, acting on paired donors, with incorporation or reduction of molecular oxygen"/>
    <property type="evidence" value="ECO:0007669"/>
    <property type="project" value="InterPro"/>
</dbReference>
<evidence type="ECO:0000256" key="7">
    <source>
        <dbReference type="ARBA" id="ARBA00022723"/>
    </source>
</evidence>
<accession>A0A060SV51</accession>
<reference evidence="16" key="1">
    <citation type="submission" date="2014-01" db="EMBL/GenBank/DDBJ databases">
        <title>The genome of the white-rot fungus Pycnoporus cinnabarinus: a basidiomycete model with a versatile arsenal for lignocellulosic biomass breakdown.</title>
        <authorList>
            <person name="Levasseur A."/>
            <person name="Lomascolo A."/>
            <person name="Ruiz-Duenas F.J."/>
            <person name="Uzan E."/>
            <person name="Piumi F."/>
            <person name="Kues U."/>
            <person name="Ram A.F.J."/>
            <person name="Murat C."/>
            <person name="Haon M."/>
            <person name="Benoit I."/>
            <person name="Arfi Y."/>
            <person name="Chevret D."/>
            <person name="Drula E."/>
            <person name="Kwon M.J."/>
            <person name="Gouret P."/>
            <person name="Lesage-Meessen L."/>
            <person name="Lombard V."/>
            <person name="Mariette J."/>
            <person name="Noirot C."/>
            <person name="Park J."/>
            <person name="Patyshakuliyeva A."/>
            <person name="Wieneger R.A.B."/>
            <person name="Wosten H.A.B."/>
            <person name="Martin F."/>
            <person name="Coutinho P.M."/>
            <person name="de Vries R."/>
            <person name="Martinez A.T."/>
            <person name="Klopp C."/>
            <person name="Pontarotti P."/>
            <person name="Henrissat B."/>
            <person name="Record E."/>
        </authorList>
    </citation>
    <scope>NUCLEOTIDE SEQUENCE [LARGE SCALE GENOMIC DNA]</scope>
    <source>
        <strain evidence="16">BRFM137</strain>
    </source>
</reference>
<dbReference type="GO" id="GO:0020037">
    <property type="term" value="F:heme binding"/>
    <property type="evidence" value="ECO:0007669"/>
    <property type="project" value="InterPro"/>
</dbReference>
<evidence type="ECO:0000256" key="2">
    <source>
        <dbReference type="ARBA" id="ARBA00004167"/>
    </source>
</evidence>
<dbReference type="Proteomes" id="UP000029665">
    <property type="component" value="Unassembled WGS sequence"/>
</dbReference>
<keyword evidence="12 15" id="KW-0472">Membrane</keyword>
<evidence type="ECO:0000313" key="16">
    <source>
        <dbReference type="EMBL" id="CDO78260.1"/>
    </source>
</evidence>
<dbReference type="Pfam" id="PF00067">
    <property type="entry name" value="p450"/>
    <property type="match status" value="1"/>
</dbReference>
<comment type="similarity">
    <text evidence="4 14">Belongs to the cytochrome P450 family.</text>
</comment>
<dbReference type="PROSITE" id="PS00086">
    <property type="entry name" value="CYTOCHROME_P450"/>
    <property type="match status" value="1"/>
</dbReference>
<name>A0A060SV51_PYCCI</name>
<organism evidence="16 17">
    <name type="scientific">Pycnoporus cinnabarinus</name>
    <name type="common">Cinnabar-red polypore</name>
    <name type="synonym">Trametes cinnabarina</name>
    <dbReference type="NCBI Taxonomy" id="5643"/>
    <lineage>
        <taxon>Eukaryota</taxon>
        <taxon>Fungi</taxon>
        <taxon>Dikarya</taxon>
        <taxon>Basidiomycota</taxon>
        <taxon>Agaricomycotina</taxon>
        <taxon>Agaricomycetes</taxon>
        <taxon>Polyporales</taxon>
        <taxon>Polyporaceae</taxon>
        <taxon>Trametes</taxon>
    </lineage>
</organism>
<dbReference type="PANTHER" id="PTHR46300:SF7">
    <property type="entry name" value="P450, PUTATIVE (EUROFUNG)-RELATED"/>
    <property type="match status" value="1"/>
</dbReference>
<keyword evidence="17" id="KW-1185">Reference proteome</keyword>
<dbReference type="EMBL" id="CCBP010000769">
    <property type="protein sequence ID" value="CDO78260.1"/>
    <property type="molecule type" value="Genomic_DNA"/>
</dbReference>